<reference evidence="2" key="1">
    <citation type="journal article" date="2019" name="Int. J. Syst. Evol. Microbiol.">
        <title>The Global Catalogue of Microorganisms (GCM) 10K type strain sequencing project: providing services to taxonomists for standard genome sequencing and annotation.</title>
        <authorList>
            <consortium name="The Broad Institute Genomics Platform"/>
            <consortium name="The Broad Institute Genome Sequencing Center for Infectious Disease"/>
            <person name="Wu L."/>
            <person name="Ma J."/>
        </authorList>
    </citation>
    <scope>NUCLEOTIDE SEQUENCE [LARGE SCALE GENOMIC DNA]</scope>
    <source>
        <strain evidence="2">JCM 11496</strain>
    </source>
</reference>
<dbReference type="Proteomes" id="UP001597307">
    <property type="component" value="Unassembled WGS sequence"/>
</dbReference>
<keyword evidence="2" id="KW-1185">Reference proteome</keyword>
<dbReference type="InterPro" id="IPR012349">
    <property type="entry name" value="Split_barrel_FMN-bd"/>
</dbReference>
<proteinExistence type="predicted"/>
<comment type="caution">
    <text evidence="1">The sequence shown here is derived from an EMBL/GenBank/DDBJ whole genome shotgun (WGS) entry which is preliminary data.</text>
</comment>
<accession>A0ABW4QBY3</accession>
<name>A0ABW4QBY3_9MICC</name>
<evidence type="ECO:0000313" key="2">
    <source>
        <dbReference type="Proteomes" id="UP001597307"/>
    </source>
</evidence>
<dbReference type="Gene3D" id="2.30.110.10">
    <property type="entry name" value="Electron Transport, Fmn-binding Protein, Chain A"/>
    <property type="match status" value="1"/>
</dbReference>
<dbReference type="SUPFAM" id="SSF50475">
    <property type="entry name" value="FMN-binding split barrel"/>
    <property type="match status" value="1"/>
</dbReference>
<dbReference type="InterPro" id="IPR024747">
    <property type="entry name" value="Pyridox_Oxase-rel"/>
</dbReference>
<dbReference type="EMBL" id="JBHUGA010000067">
    <property type="protein sequence ID" value="MFD1848164.1"/>
    <property type="molecule type" value="Genomic_DNA"/>
</dbReference>
<gene>
    <name evidence="1" type="ORF">ACFSFX_16385</name>
</gene>
<protein>
    <submittedName>
        <fullName evidence="1">Pyridoxamine 5'-phosphate oxidase family protein</fullName>
    </submittedName>
</protein>
<evidence type="ECO:0000313" key="1">
    <source>
        <dbReference type="EMBL" id="MFD1848164.1"/>
    </source>
</evidence>
<organism evidence="1 2">
    <name type="scientific">Arthrobacter flavus</name>
    <dbReference type="NCBI Taxonomy" id="95172"/>
    <lineage>
        <taxon>Bacteria</taxon>
        <taxon>Bacillati</taxon>
        <taxon>Actinomycetota</taxon>
        <taxon>Actinomycetes</taxon>
        <taxon>Micrococcales</taxon>
        <taxon>Micrococcaceae</taxon>
        <taxon>Arthrobacter</taxon>
    </lineage>
</organism>
<dbReference type="RefSeq" id="WP_343881674.1">
    <property type="nucleotide sequence ID" value="NZ_BAAAIJ010000059.1"/>
</dbReference>
<dbReference type="Pfam" id="PF12900">
    <property type="entry name" value="Pyridox_ox_2"/>
    <property type="match status" value="1"/>
</dbReference>
<sequence length="155" mass="16962">MTSDAETPRTTTLSADECWELFRRGSIGRLAVSANDQPEIFPINYKIEDGEFIFRTGHGSKLAAALGKQVALEADGVDKAGVIAWSVIVKGPAYRLDRTPEVLNSVGRLLVPWEAGKKDHFVRIVPESISGRRFRIAAPLAWGGRLDDAMRAGLE</sequence>